<evidence type="ECO:0000313" key="1">
    <source>
        <dbReference type="EMBL" id="MBF5054873.1"/>
    </source>
</evidence>
<keyword evidence="2" id="KW-1185">Reference proteome</keyword>
<name>A0ABS0AL76_9GAMM</name>
<organism evidence="1 2">
    <name type="scientific">Alloalcanivorax profundimaris</name>
    <dbReference type="NCBI Taxonomy" id="2735259"/>
    <lineage>
        <taxon>Bacteria</taxon>
        <taxon>Pseudomonadati</taxon>
        <taxon>Pseudomonadota</taxon>
        <taxon>Gammaproteobacteria</taxon>
        <taxon>Oceanospirillales</taxon>
        <taxon>Alcanivoracaceae</taxon>
        <taxon>Alloalcanivorax</taxon>
    </lineage>
</organism>
<gene>
    <name evidence="1" type="ORF">Y5W_00167</name>
</gene>
<evidence type="ECO:0000313" key="2">
    <source>
        <dbReference type="Proteomes" id="UP000662703"/>
    </source>
</evidence>
<proteinExistence type="predicted"/>
<reference evidence="1 2" key="1">
    <citation type="submission" date="2012-09" db="EMBL/GenBank/DDBJ databases">
        <title>Genome Sequence of alkane-degrading Bacterium Alcanivorax sp. 521-1.</title>
        <authorList>
            <person name="Lai Q."/>
            <person name="Shao Z."/>
        </authorList>
    </citation>
    <scope>NUCLEOTIDE SEQUENCE [LARGE SCALE GENOMIC DNA]</scope>
    <source>
        <strain evidence="1 2">521-1</strain>
    </source>
</reference>
<dbReference type="Proteomes" id="UP000662703">
    <property type="component" value="Unassembled WGS sequence"/>
</dbReference>
<comment type="caution">
    <text evidence="1">The sequence shown here is derived from an EMBL/GenBank/DDBJ whole genome shotgun (WGS) entry which is preliminary data.</text>
</comment>
<accession>A0ABS0AL76</accession>
<sequence>MHGEQGADFLAARFRNTEIAASEVITTKQLMQGTGKVRDFPFVQETGLEQKAPTFKLIQLRPAQWSVLGPALDHRLATAQPRQVRATRQASGVWIIPPSVDLGGAGLRLR</sequence>
<protein>
    <submittedName>
        <fullName evidence="1">Uncharacterized protein</fullName>
    </submittedName>
</protein>
<dbReference type="EMBL" id="ARXX01000002">
    <property type="protein sequence ID" value="MBF5054873.1"/>
    <property type="molecule type" value="Genomic_DNA"/>
</dbReference>